<protein>
    <recommendedName>
        <fullName evidence="3">Integrase catalytic domain-containing protein</fullName>
    </recommendedName>
</protein>
<dbReference type="Pfam" id="PF07727">
    <property type="entry name" value="RVT_2"/>
    <property type="match status" value="1"/>
</dbReference>
<accession>A0A6A2YQL3</accession>
<feature type="compositionally biased region" description="Polar residues" evidence="2">
    <location>
        <begin position="121"/>
        <end position="130"/>
    </location>
</feature>
<feature type="compositionally biased region" description="Basic and acidic residues" evidence="2">
    <location>
        <begin position="131"/>
        <end position="141"/>
    </location>
</feature>
<dbReference type="SUPFAM" id="SSF53098">
    <property type="entry name" value="Ribonuclease H-like"/>
    <property type="match status" value="1"/>
</dbReference>
<reference evidence="4" key="1">
    <citation type="submission" date="2019-09" db="EMBL/GenBank/DDBJ databases">
        <title>Draft genome information of white flower Hibiscus syriacus.</title>
        <authorList>
            <person name="Kim Y.-M."/>
        </authorList>
    </citation>
    <scope>NUCLEOTIDE SEQUENCE [LARGE SCALE GENOMIC DNA]</scope>
    <source>
        <strain evidence="4">YM2019G1</strain>
    </source>
</reference>
<evidence type="ECO:0000256" key="2">
    <source>
        <dbReference type="SAM" id="MobiDB-lite"/>
    </source>
</evidence>
<evidence type="ECO:0000313" key="5">
    <source>
        <dbReference type="Proteomes" id="UP000436088"/>
    </source>
</evidence>
<dbReference type="InterPro" id="IPR013103">
    <property type="entry name" value="RVT_2"/>
</dbReference>
<dbReference type="CDD" id="cd09272">
    <property type="entry name" value="RNase_HI_RT_Ty1"/>
    <property type="match status" value="1"/>
</dbReference>
<dbReference type="InterPro" id="IPR025724">
    <property type="entry name" value="GAG-pre-integrase_dom"/>
</dbReference>
<dbReference type="Pfam" id="PF13976">
    <property type="entry name" value="gag_pre-integrs"/>
    <property type="match status" value="1"/>
</dbReference>
<feature type="region of interest" description="Disordered" evidence="2">
    <location>
        <begin position="118"/>
        <end position="152"/>
    </location>
</feature>
<dbReference type="Proteomes" id="UP000436088">
    <property type="component" value="Unassembled WGS sequence"/>
</dbReference>
<dbReference type="Pfam" id="PF05553">
    <property type="entry name" value="DUF761"/>
    <property type="match status" value="1"/>
</dbReference>
<dbReference type="GO" id="GO:0015074">
    <property type="term" value="P:DNA integration"/>
    <property type="evidence" value="ECO:0007669"/>
    <property type="project" value="InterPro"/>
</dbReference>
<dbReference type="EMBL" id="VEPZ02001303">
    <property type="protein sequence ID" value="KAE8681643.1"/>
    <property type="molecule type" value="Genomic_DNA"/>
</dbReference>
<dbReference type="PROSITE" id="PS50994">
    <property type="entry name" value="INTEGRASE"/>
    <property type="match status" value="1"/>
</dbReference>
<dbReference type="Pfam" id="PF14223">
    <property type="entry name" value="Retrotran_gag_2"/>
    <property type="match status" value="1"/>
</dbReference>
<dbReference type="InterPro" id="IPR036397">
    <property type="entry name" value="RNaseH_sf"/>
</dbReference>
<sequence>MKQSTMTKKNSDGAAQRAWRLLRLLLLWTRKSGVFKRRLVMELRSVPKFLKGLGHATAASPHQINFNERQLSFDETPIFHVKMHRPASMRFLLPCISPEEVDFDYDFGIDGDDGVYRYDSGSKSNSTGEQGRQKEAERGNDKSPCPPEEEGIDSKADKFIAQFYEQMKLQRQISYLEYTEMLNRGARLVAFSLLGSCCVWLSTMEISSVQHIPKQDVVKLSESTYLLWKHQVSHIIDGYGLLRFISDEGGHPVAVATVDSGRAEDSSAFNLYQQQDKLLASLLLTTVSTEVLPHLTSLTSASSIWTTISRLFGARSSAKVSSLIHSLHSQRKASQMVNEFLAKVKSICDMLCAAGRPITEHEQVSVILDGLSMEFESVIAIASRDNISLDVLTEMLLDCEARHKAFLTEGISANLVSRSTEGNKVHELEPSEIIVVSKQDGAMRGHSSGRGRGRFDNSNRPKCQLCGKYGHTAHKCYHRFDRNFTGVDYGNRNNEGWRPAQVSAGNQQFSSNANVLNHAMSAPFPSMSVSFLSPLGYYYSNPNFMIPSPRSFHQRVPWYTLMPTYVGVDTVKSSQSFMTSPAAFASTTSLPRPVVSTSNANPVWYPDTGATHHVATDSSLLNTGMTYTGNQCLHMGNGEGVKISHIGQSYLSSKTKQLILQNVLHVPDVKKNLLSVSQFTRDNDVFIEFHPLECFMKDARTQNVLLKGKLTDEGLNQLLSPMKQMQLNNVSKSCGLLDLWHRRLGHSSVNVVKTVMKTCNVSSNESSLSSVCNACLQSKAHKLPFTSSLTEYTAPFQLVVSDVWGPAPIVSSDGYAYYVSFIDVYSRFTWLYLIKRKSSTSEQNGKAERKHRHVVEMGLALLSQASLPLKFWSYAFILAVYLINRLPTKVLHGKSPFQVLHHQPPDYSMLKVFGCACFTLVQTQQGSVDAISPMVGVQNEEAYDSQNDVETNSEGEIPVGSNVTAGCSSNLNTHPMQTRSKSGISKPKIFQATACIDEDPHSIKQALVIPHWKVVVQEEYEALLKNKTWSLVSLPSDRRAVHCKWLFRIKRNADGSIARYKARLVAKGFLQQPGIDFHEVFSPVVKPVTIRVILTLSLSKGWQLKQVDINNAFLNGVLAEEVYMTQPPGFEFGDAKLVCKLHKAIYGLKQAPRAWFDSLRNYLEFEGFVVAKLDSSLFVRKSEKCLLYVLVYVDNIILTGSNPSEVQVVIDKLHAKFALKNLGTLNFFLGIEVKYESGGVVLCHQKYIHELLHRNGFESVNGLPTPMVTNYKLSAKEGNPVEKVTQFRSIVGALRSSRLSLTGFADASWGANVDDRRSTFGFCIYFGGNLVSWSSRKQQVVARSTAEAEYRSIACAAAEMVWIESLLSELQIVPHGKPTIWCENSSAVAVCANPVLHSKFKHVELDLFFVREMIAAGKLQVHEVPAYEQVADILTKPLSAPLFVKHIQKLLIVQVK</sequence>
<keyword evidence="1" id="KW-0645">Protease</keyword>
<proteinExistence type="predicted"/>
<evidence type="ECO:0000259" key="3">
    <source>
        <dbReference type="PROSITE" id="PS50994"/>
    </source>
</evidence>
<evidence type="ECO:0000256" key="1">
    <source>
        <dbReference type="ARBA" id="ARBA00022750"/>
    </source>
</evidence>
<organism evidence="4 5">
    <name type="scientific">Hibiscus syriacus</name>
    <name type="common">Rose of Sharon</name>
    <dbReference type="NCBI Taxonomy" id="106335"/>
    <lineage>
        <taxon>Eukaryota</taxon>
        <taxon>Viridiplantae</taxon>
        <taxon>Streptophyta</taxon>
        <taxon>Embryophyta</taxon>
        <taxon>Tracheophyta</taxon>
        <taxon>Spermatophyta</taxon>
        <taxon>Magnoliopsida</taxon>
        <taxon>eudicotyledons</taxon>
        <taxon>Gunneridae</taxon>
        <taxon>Pentapetalae</taxon>
        <taxon>rosids</taxon>
        <taxon>malvids</taxon>
        <taxon>Malvales</taxon>
        <taxon>Malvaceae</taxon>
        <taxon>Malvoideae</taxon>
        <taxon>Hibiscus</taxon>
    </lineage>
</organism>
<dbReference type="Pfam" id="PF22936">
    <property type="entry name" value="Pol_BBD"/>
    <property type="match status" value="1"/>
</dbReference>
<keyword evidence="1" id="KW-0378">Hydrolase</keyword>
<dbReference type="InterPro" id="IPR008480">
    <property type="entry name" value="DUF761_pln"/>
</dbReference>
<keyword evidence="5" id="KW-1185">Reference proteome</keyword>
<gene>
    <name evidence="4" type="ORF">F3Y22_tig00111311pilonHSYRG00207</name>
</gene>
<dbReference type="PANTHER" id="PTHR47481:SF10">
    <property type="entry name" value="COPIA-LIKE POLYPROTEIN_RETROTRANSPOSON"/>
    <property type="match status" value="1"/>
</dbReference>
<dbReference type="GO" id="GO:0004190">
    <property type="term" value="F:aspartic-type endopeptidase activity"/>
    <property type="evidence" value="ECO:0007669"/>
    <property type="project" value="UniProtKB-KW"/>
</dbReference>
<keyword evidence="1" id="KW-0064">Aspartyl protease</keyword>
<dbReference type="InterPro" id="IPR001584">
    <property type="entry name" value="Integrase_cat-core"/>
</dbReference>
<dbReference type="InterPro" id="IPR043502">
    <property type="entry name" value="DNA/RNA_pol_sf"/>
</dbReference>
<dbReference type="PANTHER" id="PTHR47481">
    <property type="match status" value="1"/>
</dbReference>
<dbReference type="SUPFAM" id="SSF56672">
    <property type="entry name" value="DNA/RNA polymerases"/>
    <property type="match status" value="1"/>
</dbReference>
<evidence type="ECO:0000313" key="4">
    <source>
        <dbReference type="EMBL" id="KAE8681643.1"/>
    </source>
</evidence>
<dbReference type="InterPro" id="IPR012337">
    <property type="entry name" value="RNaseH-like_sf"/>
</dbReference>
<dbReference type="GO" id="GO:0003676">
    <property type="term" value="F:nucleic acid binding"/>
    <property type="evidence" value="ECO:0007669"/>
    <property type="project" value="InterPro"/>
</dbReference>
<feature type="domain" description="Integrase catalytic" evidence="3">
    <location>
        <begin position="717"/>
        <end position="904"/>
    </location>
</feature>
<name>A0A6A2YQL3_HIBSY</name>
<dbReference type="InterPro" id="IPR054722">
    <property type="entry name" value="PolX-like_BBD"/>
</dbReference>
<dbReference type="Gene3D" id="3.30.420.10">
    <property type="entry name" value="Ribonuclease H-like superfamily/Ribonuclease H"/>
    <property type="match status" value="2"/>
</dbReference>
<comment type="caution">
    <text evidence="4">The sequence shown here is derived from an EMBL/GenBank/DDBJ whole genome shotgun (WGS) entry which is preliminary data.</text>
</comment>